<gene>
    <name evidence="2" type="ORF">RFI_11635</name>
</gene>
<comment type="caution">
    <text evidence="2">The sequence shown here is derived from an EMBL/GenBank/DDBJ whole genome shotgun (WGS) entry which is preliminary data.</text>
</comment>
<dbReference type="OrthoDB" id="49113at2759"/>
<evidence type="ECO:0000313" key="2">
    <source>
        <dbReference type="EMBL" id="ETO25503.1"/>
    </source>
</evidence>
<protein>
    <submittedName>
        <fullName evidence="2">SPRY domain containing-like protein</fullName>
    </submittedName>
</protein>
<dbReference type="Proteomes" id="UP000023152">
    <property type="component" value="Unassembled WGS sequence"/>
</dbReference>
<proteinExistence type="predicted"/>
<evidence type="ECO:0000313" key="3">
    <source>
        <dbReference type="Proteomes" id="UP000023152"/>
    </source>
</evidence>
<feature type="transmembrane region" description="Helical" evidence="1">
    <location>
        <begin position="12"/>
        <end position="31"/>
    </location>
</feature>
<keyword evidence="3" id="KW-1185">Reference proteome</keyword>
<dbReference type="AlphaFoldDB" id="X6NHX3"/>
<dbReference type="EMBL" id="ASPP01008480">
    <property type="protein sequence ID" value="ETO25503.1"/>
    <property type="molecule type" value="Genomic_DNA"/>
</dbReference>
<name>X6NHX3_RETFI</name>
<evidence type="ECO:0000256" key="1">
    <source>
        <dbReference type="SAM" id="Phobius"/>
    </source>
</evidence>
<keyword evidence="1" id="KW-1133">Transmembrane helix</keyword>
<keyword evidence="1" id="KW-0812">Transmembrane</keyword>
<keyword evidence="1" id="KW-0472">Membrane</keyword>
<accession>X6NHX3</accession>
<organism evidence="2 3">
    <name type="scientific">Reticulomyxa filosa</name>
    <dbReference type="NCBI Taxonomy" id="46433"/>
    <lineage>
        <taxon>Eukaryota</taxon>
        <taxon>Sar</taxon>
        <taxon>Rhizaria</taxon>
        <taxon>Retaria</taxon>
        <taxon>Foraminifera</taxon>
        <taxon>Monothalamids</taxon>
        <taxon>Reticulomyxidae</taxon>
        <taxon>Reticulomyxa</taxon>
    </lineage>
</organism>
<reference evidence="2 3" key="1">
    <citation type="journal article" date="2013" name="Curr. Biol.">
        <title>The Genome of the Foraminiferan Reticulomyxa filosa.</title>
        <authorList>
            <person name="Glockner G."/>
            <person name="Hulsmann N."/>
            <person name="Schleicher M."/>
            <person name="Noegel A.A."/>
            <person name="Eichinger L."/>
            <person name="Gallinger C."/>
            <person name="Pawlowski J."/>
            <person name="Sierra R."/>
            <person name="Euteneuer U."/>
            <person name="Pillet L."/>
            <person name="Moustafa A."/>
            <person name="Platzer M."/>
            <person name="Groth M."/>
            <person name="Szafranski K."/>
            <person name="Schliwa M."/>
        </authorList>
    </citation>
    <scope>NUCLEOTIDE SEQUENCE [LARGE SCALE GENOMIC DNA]</scope>
</reference>
<sequence>MELEEKEIVIFRVRAIFLFFFLFMSSFFFFLSLKKGKVLTMYGLENKGLLWIFFSPIENKEEIRMEWRSQDIRIRCDLRETKVAKLLGEGIISASHENGIQQMITIVLDNCDFGNLLQNSDLCNVKGYLQLHFPDVTDQVTFDNLARLIQNDKIMVIRGLQICQKKLSLEKFRASLQATRILKELKWPCCSKKGTNKNIDQLKQVVKRVSKFNYSLLDGNKELPTPQRTILSKIRRNSGEKGMCPSQIAKDILSKHFDFPQTYFDAAQDLCYCDQCCTRRKDNDYYFRGNPPMKYVIPRGWVRIGLQVFKGKADANKVFDEWHVAFHGTDVDGVRNIFHCGLQLLKPGDITLGGNKVSIPEGHFKRPFERINLYTNEGELFDPNQIFTSPSIKFNFVCIWCLYLCVQLLTLVHRIDTHRIIVMLNHSIVIILKIRNVFCMCSLDFKPGSYSIGQETVGATYDGILLDEHFNNNELEWYTKENVGIKSIPIPHIKKKIARNICNVLQIIQKLALNSILFATNYFCEKIEIYKKKKCCGNFKFFVFVVIWALQLDNDQFLIKEFEKTKLISFVFNDYNNKRMPN</sequence>